<organism evidence="2 3">
    <name type="scientific">Patulibacter brassicae</name>
    <dbReference type="NCBI Taxonomy" id="1705717"/>
    <lineage>
        <taxon>Bacteria</taxon>
        <taxon>Bacillati</taxon>
        <taxon>Actinomycetota</taxon>
        <taxon>Thermoleophilia</taxon>
        <taxon>Solirubrobacterales</taxon>
        <taxon>Patulibacteraceae</taxon>
        <taxon>Patulibacter</taxon>
    </lineage>
</organism>
<dbReference type="Pfam" id="PF04480">
    <property type="entry name" value="DUF559"/>
    <property type="match status" value="1"/>
</dbReference>
<reference evidence="2 3" key="1">
    <citation type="submission" date="2023-11" db="EMBL/GenBank/DDBJ databases">
        <authorList>
            <person name="Xu M."/>
            <person name="Jiang T."/>
        </authorList>
    </citation>
    <scope>NUCLEOTIDE SEQUENCE [LARGE SCALE GENOMIC DNA]</scope>
    <source>
        <strain evidence="2 3">SD</strain>
    </source>
</reference>
<comment type="caution">
    <text evidence="2">The sequence shown here is derived from an EMBL/GenBank/DDBJ whole genome shotgun (WGS) entry which is preliminary data.</text>
</comment>
<gene>
    <name evidence="2" type="ORF">SK069_05505</name>
</gene>
<evidence type="ECO:0000313" key="2">
    <source>
        <dbReference type="EMBL" id="MDX8151039.1"/>
    </source>
</evidence>
<accession>A0ABU4VIS1</accession>
<dbReference type="Proteomes" id="UP001277761">
    <property type="component" value="Unassembled WGS sequence"/>
</dbReference>
<evidence type="ECO:0000313" key="3">
    <source>
        <dbReference type="Proteomes" id="UP001277761"/>
    </source>
</evidence>
<dbReference type="InterPro" id="IPR007569">
    <property type="entry name" value="DUF559"/>
</dbReference>
<evidence type="ECO:0000259" key="1">
    <source>
        <dbReference type="Pfam" id="PF04480"/>
    </source>
</evidence>
<sequence length="289" mass="31486">MYGFQPGTSDAGLAFAGLLGVGADRTQATASLRVPSLDEVLLLDPRYRVSHWTTLRLAGVIDYAPPAVDVTVVGARRGSRLPGVRGHRRLRMDPAEHTTIMGVPSFTVARALLEVAAEVTPRHLRRLLREAQYRKVLDPAEMGAALRATPTHPGTRCLRRADPELAVTLLGDGPVGGDLARFIAHELRVGPWVPQLELRTPDRGLRIVDFGCRHLRLALEGDGADGHDTTQGRLRDADRDAELAAMGWLTVRATAAQLADPGRLSQQVHAIARDRGWDGRPVVDRFVEV</sequence>
<protein>
    <submittedName>
        <fullName evidence="2">DUF559 domain-containing protein</fullName>
    </submittedName>
</protein>
<dbReference type="Gene3D" id="3.40.960.10">
    <property type="entry name" value="VSR Endonuclease"/>
    <property type="match status" value="1"/>
</dbReference>
<feature type="domain" description="DUF559" evidence="1">
    <location>
        <begin position="207"/>
        <end position="263"/>
    </location>
</feature>
<proteinExistence type="predicted"/>
<dbReference type="RefSeq" id="WP_319953192.1">
    <property type="nucleotide sequence ID" value="NZ_JAXAVX010000002.1"/>
</dbReference>
<name>A0ABU4VIS1_9ACTN</name>
<dbReference type="EMBL" id="JAXAVX010000002">
    <property type="protein sequence ID" value="MDX8151039.1"/>
    <property type="molecule type" value="Genomic_DNA"/>
</dbReference>
<keyword evidence="3" id="KW-1185">Reference proteome</keyword>